<dbReference type="SUPFAM" id="SSF54211">
    <property type="entry name" value="Ribosomal protein S5 domain 2-like"/>
    <property type="match status" value="1"/>
</dbReference>
<feature type="compositionally biased region" description="Low complexity" evidence="7">
    <location>
        <begin position="536"/>
        <end position="549"/>
    </location>
</feature>
<dbReference type="AlphaFoldDB" id="A0AAD8YN12"/>
<keyword evidence="6" id="KW-0539">Nucleus</keyword>
<dbReference type="SMART" id="SM01340">
    <property type="entry name" value="DNA_mis_repair"/>
    <property type="match status" value="1"/>
</dbReference>
<dbReference type="Pfam" id="PF01119">
    <property type="entry name" value="DNA_mis_repair"/>
    <property type="match status" value="1"/>
</dbReference>
<proteinExistence type="inferred from homology"/>
<dbReference type="Proteomes" id="UP001224775">
    <property type="component" value="Unassembled WGS sequence"/>
</dbReference>
<feature type="domain" description="DNA mismatch repair protein S5" evidence="8">
    <location>
        <begin position="310"/>
        <end position="498"/>
    </location>
</feature>
<dbReference type="InterPro" id="IPR038973">
    <property type="entry name" value="MutL/Mlh/Pms-like"/>
</dbReference>
<dbReference type="FunFam" id="3.30.230.10:FF:000014">
    <property type="entry name" value="DNA mismatch repair protein Mlh1"/>
    <property type="match status" value="1"/>
</dbReference>
<gene>
    <name evidence="9" type="ORF">QTG54_000219</name>
</gene>
<feature type="region of interest" description="Disordered" evidence="7">
    <location>
        <begin position="632"/>
        <end position="652"/>
    </location>
</feature>
<dbReference type="Gene3D" id="3.30.565.10">
    <property type="entry name" value="Histidine kinase-like ATPase, C-terminal domain"/>
    <property type="match status" value="1"/>
</dbReference>
<keyword evidence="4" id="KW-0227">DNA damage</keyword>
<feature type="region of interest" description="Disordered" evidence="7">
    <location>
        <begin position="128"/>
        <end position="167"/>
    </location>
</feature>
<evidence type="ECO:0000259" key="8">
    <source>
        <dbReference type="SMART" id="SM01340"/>
    </source>
</evidence>
<dbReference type="SUPFAM" id="SSF55874">
    <property type="entry name" value="ATPase domain of HSP90 chaperone/DNA topoisomerase II/histidine kinase"/>
    <property type="match status" value="1"/>
</dbReference>
<comment type="caution">
    <text evidence="9">The sequence shown here is derived from an EMBL/GenBank/DDBJ whole genome shotgun (WGS) entry which is preliminary data.</text>
</comment>
<protein>
    <submittedName>
        <fullName evidence="9">DNA mismatch repair protein MLH1</fullName>
    </submittedName>
</protein>
<reference evidence="9" key="1">
    <citation type="submission" date="2023-06" db="EMBL/GenBank/DDBJ databases">
        <title>Survivors Of The Sea: Transcriptome response of Skeletonema marinoi to long-term dormancy.</title>
        <authorList>
            <person name="Pinder M.I.M."/>
            <person name="Kourtchenko O."/>
            <person name="Robertson E.K."/>
            <person name="Larsson T."/>
            <person name="Maumus F."/>
            <person name="Osuna-Cruz C.M."/>
            <person name="Vancaester E."/>
            <person name="Stenow R."/>
            <person name="Vandepoele K."/>
            <person name="Ploug H."/>
            <person name="Bruchert V."/>
            <person name="Godhe A."/>
            <person name="Topel M."/>
        </authorList>
    </citation>
    <scope>NUCLEOTIDE SEQUENCE</scope>
    <source>
        <strain evidence="9">R05AC</strain>
    </source>
</reference>
<name>A0AAD8YN12_9STRA</name>
<feature type="region of interest" description="Disordered" evidence="7">
    <location>
        <begin position="536"/>
        <end position="614"/>
    </location>
</feature>
<feature type="compositionally biased region" description="Low complexity" evidence="7">
    <location>
        <begin position="138"/>
        <end position="158"/>
    </location>
</feature>
<evidence type="ECO:0000256" key="2">
    <source>
        <dbReference type="ARBA" id="ARBA00004229"/>
    </source>
</evidence>
<dbReference type="Gene3D" id="3.30.230.10">
    <property type="match status" value="1"/>
</dbReference>
<evidence type="ECO:0000313" key="10">
    <source>
        <dbReference type="Proteomes" id="UP001224775"/>
    </source>
</evidence>
<evidence type="ECO:0000256" key="6">
    <source>
        <dbReference type="ARBA" id="ARBA00023242"/>
    </source>
</evidence>
<feature type="region of interest" description="Disordered" evidence="7">
    <location>
        <begin position="1"/>
        <end position="23"/>
    </location>
</feature>
<dbReference type="Pfam" id="PF13589">
    <property type="entry name" value="HATPase_c_3"/>
    <property type="match status" value="1"/>
</dbReference>
<dbReference type="PANTHER" id="PTHR10073:SF12">
    <property type="entry name" value="DNA MISMATCH REPAIR PROTEIN MLH1"/>
    <property type="match status" value="1"/>
</dbReference>
<evidence type="ECO:0000256" key="7">
    <source>
        <dbReference type="SAM" id="MobiDB-lite"/>
    </source>
</evidence>
<dbReference type="PROSITE" id="PS00058">
    <property type="entry name" value="DNA_MISMATCH_REPAIR_1"/>
    <property type="match status" value="1"/>
</dbReference>
<evidence type="ECO:0000313" key="9">
    <source>
        <dbReference type="EMBL" id="KAK1748280.1"/>
    </source>
</evidence>
<keyword evidence="10" id="KW-1185">Reference proteome</keyword>
<dbReference type="InterPro" id="IPR013507">
    <property type="entry name" value="DNA_mismatch_S5_2-like"/>
</dbReference>
<dbReference type="InterPro" id="IPR014721">
    <property type="entry name" value="Ribsml_uS5_D2-typ_fold_subgr"/>
</dbReference>
<evidence type="ECO:0000256" key="1">
    <source>
        <dbReference type="ARBA" id="ARBA00004123"/>
    </source>
</evidence>
<feature type="compositionally biased region" description="Basic and acidic residues" evidence="7">
    <location>
        <begin position="579"/>
        <end position="595"/>
    </location>
</feature>
<dbReference type="CDD" id="cd16926">
    <property type="entry name" value="HATPase_MutL-MLH-PMS-like"/>
    <property type="match status" value="1"/>
</dbReference>
<dbReference type="GO" id="GO:0030983">
    <property type="term" value="F:mismatched DNA binding"/>
    <property type="evidence" value="ECO:0007669"/>
    <property type="project" value="InterPro"/>
</dbReference>
<dbReference type="InterPro" id="IPR032189">
    <property type="entry name" value="Mlh1_C"/>
</dbReference>
<dbReference type="GO" id="GO:0005524">
    <property type="term" value="F:ATP binding"/>
    <property type="evidence" value="ECO:0007669"/>
    <property type="project" value="InterPro"/>
</dbReference>
<dbReference type="GO" id="GO:0009507">
    <property type="term" value="C:chloroplast"/>
    <property type="evidence" value="ECO:0007669"/>
    <property type="project" value="UniProtKB-SubCell"/>
</dbReference>
<dbReference type="InterPro" id="IPR014762">
    <property type="entry name" value="DNA_mismatch_repair_CS"/>
</dbReference>
<evidence type="ECO:0000256" key="5">
    <source>
        <dbReference type="ARBA" id="ARBA00023204"/>
    </source>
</evidence>
<keyword evidence="5" id="KW-0234">DNA repair</keyword>
<feature type="compositionally biased region" description="Low complexity" evidence="7">
    <location>
        <begin position="1"/>
        <end position="17"/>
    </location>
</feature>
<dbReference type="GO" id="GO:0006298">
    <property type="term" value="P:mismatch repair"/>
    <property type="evidence" value="ECO:0007669"/>
    <property type="project" value="InterPro"/>
</dbReference>
<dbReference type="GO" id="GO:0140664">
    <property type="term" value="F:ATP-dependent DNA damage sensor activity"/>
    <property type="evidence" value="ECO:0007669"/>
    <property type="project" value="InterPro"/>
</dbReference>
<comment type="similarity">
    <text evidence="3">Belongs to the DNA mismatch repair MutL/HexB family.</text>
</comment>
<accession>A0AAD8YN12</accession>
<evidence type="ECO:0000256" key="3">
    <source>
        <dbReference type="ARBA" id="ARBA00006082"/>
    </source>
</evidence>
<dbReference type="InterPro" id="IPR002099">
    <property type="entry name" value="MutL/Mlh/PMS"/>
</dbReference>
<organism evidence="9 10">
    <name type="scientific">Skeletonema marinoi</name>
    <dbReference type="NCBI Taxonomy" id="267567"/>
    <lineage>
        <taxon>Eukaryota</taxon>
        <taxon>Sar</taxon>
        <taxon>Stramenopiles</taxon>
        <taxon>Ochrophyta</taxon>
        <taxon>Bacillariophyta</taxon>
        <taxon>Coscinodiscophyceae</taxon>
        <taxon>Thalassiosirophycidae</taxon>
        <taxon>Thalassiosirales</taxon>
        <taxon>Skeletonemataceae</taxon>
        <taxon>Skeletonema</taxon>
        <taxon>Skeletonema marinoi-dohrnii complex</taxon>
    </lineage>
</organism>
<dbReference type="NCBIfam" id="TIGR00585">
    <property type="entry name" value="mutl"/>
    <property type="match status" value="1"/>
</dbReference>
<dbReference type="GO" id="GO:0016887">
    <property type="term" value="F:ATP hydrolysis activity"/>
    <property type="evidence" value="ECO:0007669"/>
    <property type="project" value="InterPro"/>
</dbReference>
<dbReference type="EMBL" id="JATAAI010000001">
    <property type="protein sequence ID" value="KAK1748280.1"/>
    <property type="molecule type" value="Genomic_DNA"/>
</dbReference>
<dbReference type="InterPro" id="IPR020568">
    <property type="entry name" value="Ribosomal_Su5_D2-typ_SF"/>
</dbReference>
<comment type="subcellular location">
    <subcellularLocation>
        <location evidence="1">Nucleus</location>
    </subcellularLocation>
    <subcellularLocation>
        <location evidence="2">Plastid</location>
        <location evidence="2">Chloroplast</location>
    </subcellularLocation>
</comment>
<dbReference type="InterPro" id="IPR036890">
    <property type="entry name" value="HATPase_C_sf"/>
</dbReference>
<dbReference type="Pfam" id="PF16413">
    <property type="entry name" value="Mlh1_C"/>
    <property type="match status" value="1"/>
</dbReference>
<dbReference type="GO" id="GO:0032389">
    <property type="term" value="C:MutLalpha complex"/>
    <property type="evidence" value="ECO:0007669"/>
    <property type="project" value="TreeGrafter"/>
</dbReference>
<evidence type="ECO:0000256" key="4">
    <source>
        <dbReference type="ARBA" id="ARBA00022763"/>
    </source>
</evidence>
<sequence length="993" mass="108004">MSTATTNNNNSRSNTTRPKIRPLPKDVVDRIAAGEVVQRPVSVVKELLENSLDADATQIDISCQKGGLESITVTDDGTGIHPRDLPLACTRFATSKLVNVEDLKSIRTFGFRGEALASASMVARVAITSRVRPRPRRNTSTANNNATTTTSTNNGGESSNDDDIPHNNCAFKMQYKDGAHCSTSNPNGKARPHAGREGTVIQVQDLFYNIPSRRRALEGRKNEREEYERTLGVAQRYAIHEAKRGVGFLCRDKTKGKKIGNTADLNTQSLASIKKLQNERKRRRSVTKTAAPNNVMSEDEIQLSATKDVIGHVFGTAVSRELLPLKAGEGDVDAVSALALKAMLQDKNGSSSTATEASSLAESNELLAEMMMSGESSQNGPNTSSSATQQQSSTSKFAFAYRATGLITNGSYTAPKASSAFILFINDRLVESSSLRRAVESIYSDTVPKGGKPFVYISLELPGPHIDVNVHPTKREVAFLHEDRLCDAVAAAVRECIGSATSSRTFEVKKSGALFTETKKPALAAAPAAAMMSKKSSTDLTTSSSLSSKVGTDIADNEKEQAKEEEEGDQGEATSDNTKSVEKTPRKRPAEERKSTSTAKKPYDPSRLVRTNRAAPAGAMEAFLYKKETVAARGKSKGSDPVPPTANEQTIRHEPGCPQYGKAQMDLSIPGAFASAICRCQVQRSETLPPASNSVVVRGAVNNKVIPKKIIPSKCDYESICNLRNEISNQNHQELNETLRGSTFVGAVSRSRSLIQCGIDLLMINHRELACEMFYQVALMKFSEMPMAKLGGDGVDVMSAIGQRLQFEEVADSIDANDNTEKVPLSKVSSANANLALEAAKCLAEKAPMLEEYFSIKVEKRKVLKKNKQVSALFITGLPVLLDGHVPQPHALPLFLIRLATEVDWSEEQPCFNGICRELASFYAEPPIAPTNDEESEKNESPDYIDDEAKKYVRHTLFPAISYLLVPPQRLANNGTAVKLANLNSLYKVFERC</sequence>
<dbReference type="PANTHER" id="PTHR10073">
    <property type="entry name" value="DNA MISMATCH REPAIR PROTEIN MLH, PMS, MUTL"/>
    <property type="match status" value="1"/>
</dbReference>